<name>A0A2G0V6Y7_9PROT</name>
<dbReference type="InterPro" id="IPR036397">
    <property type="entry name" value="RNaseH_sf"/>
</dbReference>
<dbReference type="SUPFAM" id="SSF53098">
    <property type="entry name" value="Ribonuclease H-like"/>
    <property type="match status" value="1"/>
</dbReference>
<sequence length="87" mass="10043">MNTNTRYVILDSETTGLNVMSDRIVELGCVEVMEDVVTGNYFQSYVNPDYLNTPGALKIHGLKDSFLKKQTRFKEVADRFLLLYMDR</sequence>
<dbReference type="Proteomes" id="UP000222818">
    <property type="component" value="Unassembled WGS sequence"/>
</dbReference>
<dbReference type="EC" id="2.7.7.7" evidence="2"/>
<keyword evidence="2" id="KW-0808">Transferase</keyword>
<dbReference type="GO" id="GO:0045004">
    <property type="term" value="P:DNA replication proofreading"/>
    <property type="evidence" value="ECO:0007669"/>
    <property type="project" value="TreeGrafter"/>
</dbReference>
<comment type="caution">
    <text evidence="2">The sequence shown here is derived from an EMBL/GenBank/DDBJ whole genome shotgun (WGS) entry which is preliminary data.</text>
</comment>
<dbReference type="GO" id="GO:0003676">
    <property type="term" value="F:nucleic acid binding"/>
    <property type="evidence" value="ECO:0007669"/>
    <property type="project" value="InterPro"/>
</dbReference>
<dbReference type="AlphaFoldDB" id="A0A2G0V6Y7"/>
<protein>
    <submittedName>
        <fullName evidence="2">DNA polymerase III subunit epsilon</fullName>
        <ecNumber evidence="2">2.7.7.7</ecNumber>
    </submittedName>
</protein>
<reference evidence="2 3" key="1">
    <citation type="journal article" date="2017" name="ISME J.">
        <title>Tremblaya phenacola PPER: an evolutionary beta-gammaproteobacterium collage.</title>
        <authorList>
            <person name="Gil R."/>
            <person name="Vargas-Chavez C."/>
            <person name="Lopez-Madrigal S."/>
            <person name="Santos-Garcia D."/>
            <person name="Latorre A."/>
            <person name="Moya A."/>
        </authorList>
    </citation>
    <scope>NUCLEOTIDE SEQUENCE [LARGE SCALE GENOMIC DNA]</scope>
    <source>
        <strain evidence="2 3">PPER</strain>
    </source>
</reference>
<dbReference type="GO" id="GO:0008408">
    <property type="term" value="F:3'-5' exonuclease activity"/>
    <property type="evidence" value="ECO:0007669"/>
    <property type="project" value="TreeGrafter"/>
</dbReference>
<accession>A0A2G0V6Y7</accession>
<keyword evidence="3" id="KW-1185">Reference proteome</keyword>
<dbReference type="GO" id="GO:0003887">
    <property type="term" value="F:DNA-directed DNA polymerase activity"/>
    <property type="evidence" value="ECO:0007669"/>
    <property type="project" value="UniProtKB-EC"/>
</dbReference>
<dbReference type="PANTHER" id="PTHR30231:SF41">
    <property type="entry name" value="DNA POLYMERASE III SUBUNIT EPSILON"/>
    <property type="match status" value="1"/>
</dbReference>
<dbReference type="OrthoDB" id="9804290at2"/>
<organism evidence="2 3">
    <name type="scientific">Candidatus Tremblayella phenacoccinincola</name>
    <dbReference type="NCBI Taxonomy" id="1010676"/>
    <lineage>
        <taxon>Bacteria</taxon>
        <taxon>Pseudomonadati</taxon>
        <taxon>Pseudomonadota</taxon>
        <taxon>Betaproteobacteria</taxon>
        <taxon>Candidatus Tremblayella</taxon>
    </lineage>
</organism>
<dbReference type="EMBL" id="MKGN01000017">
    <property type="protein sequence ID" value="PHN16238.1"/>
    <property type="molecule type" value="Genomic_DNA"/>
</dbReference>
<feature type="domain" description="Exonuclease" evidence="1">
    <location>
        <begin position="8"/>
        <end position="83"/>
    </location>
</feature>
<evidence type="ECO:0000259" key="1">
    <source>
        <dbReference type="Pfam" id="PF00929"/>
    </source>
</evidence>
<keyword evidence="2" id="KW-0548">Nucleotidyltransferase</keyword>
<gene>
    <name evidence="2" type="primary">dnaQ_A</name>
    <name evidence="2" type="ORF">TPPER_00167</name>
</gene>
<dbReference type="Gene3D" id="3.30.420.10">
    <property type="entry name" value="Ribonuclease H-like superfamily/Ribonuclease H"/>
    <property type="match status" value="1"/>
</dbReference>
<dbReference type="PANTHER" id="PTHR30231">
    <property type="entry name" value="DNA POLYMERASE III SUBUNIT EPSILON"/>
    <property type="match status" value="1"/>
</dbReference>
<dbReference type="InterPro" id="IPR013520">
    <property type="entry name" value="Ribonucl_H"/>
</dbReference>
<evidence type="ECO:0000313" key="3">
    <source>
        <dbReference type="Proteomes" id="UP000222818"/>
    </source>
</evidence>
<dbReference type="Pfam" id="PF00929">
    <property type="entry name" value="RNase_T"/>
    <property type="match status" value="1"/>
</dbReference>
<dbReference type="InterPro" id="IPR012337">
    <property type="entry name" value="RNaseH-like_sf"/>
</dbReference>
<proteinExistence type="predicted"/>
<evidence type="ECO:0000313" key="2">
    <source>
        <dbReference type="EMBL" id="PHN16238.1"/>
    </source>
</evidence>
<dbReference type="GO" id="GO:0005829">
    <property type="term" value="C:cytosol"/>
    <property type="evidence" value="ECO:0007669"/>
    <property type="project" value="TreeGrafter"/>
</dbReference>